<dbReference type="Pfam" id="PF11697">
    <property type="entry name" value="DUF3293"/>
    <property type="match status" value="1"/>
</dbReference>
<proteinExistence type="predicted"/>
<keyword evidence="2" id="KW-1185">Reference proteome</keyword>
<name>A0ABP8MPF5_9BACT</name>
<organism evidence="1 2">
    <name type="scientific">Novipirellula rosea</name>
    <dbReference type="NCBI Taxonomy" id="1031540"/>
    <lineage>
        <taxon>Bacteria</taxon>
        <taxon>Pseudomonadati</taxon>
        <taxon>Planctomycetota</taxon>
        <taxon>Planctomycetia</taxon>
        <taxon>Pirellulales</taxon>
        <taxon>Pirellulaceae</taxon>
        <taxon>Novipirellula</taxon>
    </lineage>
</organism>
<protein>
    <recommendedName>
        <fullName evidence="3">DUF3293 domain-containing protein</fullName>
    </recommendedName>
</protein>
<evidence type="ECO:0008006" key="3">
    <source>
        <dbReference type="Google" id="ProtNLM"/>
    </source>
</evidence>
<dbReference type="InterPro" id="IPR021710">
    <property type="entry name" value="DUF3293"/>
</dbReference>
<reference evidence="2" key="1">
    <citation type="journal article" date="2019" name="Int. J. Syst. Evol. Microbiol.">
        <title>The Global Catalogue of Microorganisms (GCM) 10K type strain sequencing project: providing services to taxonomists for standard genome sequencing and annotation.</title>
        <authorList>
            <consortium name="The Broad Institute Genomics Platform"/>
            <consortium name="The Broad Institute Genome Sequencing Center for Infectious Disease"/>
            <person name="Wu L."/>
            <person name="Ma J."/>
        </authorList>
    </citation>
    <scope>NUCLEOTIDE SEQUENCE [LARGE SCALE GENOMIC DNA]</scope>
    <source>
        <strain evidence="2">JCM 17759</strain>
    </source>
</reference>
<evidence type="ECO:0000313" key="2">
    <source>
        <dbReference type="Proteomes" id="UP001500840"/>
    </source>
</evidence>
<dbReference type="EMBL" id="BAABGA010000029">
    <property type="protein sequence ID" value="GAA4452330.1"/>
    <property type="molecule type" value="Genomic_DNA"/>
</dbReference>
<dbReference type="RefSeq" id="WP_345321849.1">
    <property type="nucleotide sequence ID" value="NZ_BAABGA010000029.1"/>
</dbReference>
<dbReference type="Proteomes" id="UP001500840">
    <property type="component" value="Unassembled WGS sequence"/>
</dbReference>
<sequence>MKTPAEELESAYRQTIYWCELPEQSVAIRIGHKHPVLDDALRNEAVNEWAFITAYNPHSTLKTPPQNRAMNEQLECEIARLGYSYWHGTGIDPKGQWPPEASFLVLGLAPSSAADIGRKYHQNAIVIGRVGSAAELVFLTSESESR</sequence>
<comment type="caution">
    <text evidence="1">The sequence shown here is derived from an EMBL/GenBank/DDBJ whole genome shotgun (WGS) entry which is preliminary data.</text>
</comment>
<gene>
    <name evidence="1" type="ORF">GCM10023156_21480</name>
</gene>
<evidence type="ECO:0000313" key="1">
    <source>
        <dbReference type="EMBL" id="GAA4452330.1"/>
    </source>
</evidence>
<accession>A0ABP8MPF5</accession>